<feature type="compositionally biased region" description="Acidic residues" evidence="1">
    <location>
        <begin position="1118"/>
        <end position="1133"/>
    </location>
</feature>
<feature type="compositionally biased region" description="Low complexity" evidence="1">
    <location>
        <begin position="193"/>
        <end position="208"/>
    </location>
</feature>
<feature type="compositionally biased region" description="Basic and acidic residues" evidence="1">
    <location>
        <begin position="1134"/>
        <end position="1147"/>
    </location>
</feature>
<protein>
    <recommendedName>
        <fullName evidence="4">ELYS-like domain-containing protein</fullName>
    </recommendedName>
</protein>
<dbReference type="PANTHER" id="PTHR13484:SF0">
    <property type="entry name" value="PRE-MRNA 3'-END-PROCESSING FACTOR FIP1"/>
    <property type="match status" value="1"/>
</dbReference>
<feature type="region of interest" description="Disordered" evidence="1">
    <location>
        <begin position="1019"/>
        <end position="1043"/>
    </location>
</feature>
<feature type="compositionally biased region" description="Basic residues" evidence="1">
    <location>
        <begin position="866"/>
        <end position="880"/>
    </location>
</feature>
<feature type="compositionally biased region" description="Pro residues" evidence="1">
    <location>
        <begin position="156"/>
        <end position="166"/>
    </location>
</feature>
<feature type="region of interest" description="Disordered" evidence="1">
    <location>
        <begin position="946"/>
        <end position="1007"/>
    </location>
</feature>
<proteinExistence type="predicted"/>
<dbReference type="Proteomes" id="UP001396898">
    <property type="component" value="Unassembled WGS sequence"/>
</dbReference>
<sequence>MASEPSEGPLVLRAREVETVEGRGPRSPSPVFVHERDRSRSPPPITMEKRPRFLERDISPETERYPVSYYEEHDYYNRAEDRAGPLVPREKARRDDDVEVTDRRLVRGRGRGRSSSSYADERALNRSRSRERSSRRRYYSPSQSRRSYYDDETFYSPPPPRRPTPPQEQQQQQPLFNPPPPVQITINNHVESADFSGDASSDDSSNASGKRRRRQQNRRKGDRDRANDAKPARQSPNLSDAPIPVRGQTISGEQISTGNQYASGAQAVLARKGVNAIWDPSQNSDITVHLKLPLREEGLDEQIEEFCRLRRLGDFASAKRFFAEKLADHHDNPYLLVQYAEMLLEQGDYITLGRVERPCRLVRSLDCPPTDWGAVSIIPEALKTLHDAVLSGEGPVGSTEIKVLAVILGLAGIKDNVYLQTQWLRRQLARFFPEAFYRQLYTDLLRDGRVWDFHDIFISKAWADGVKEAIQSFAGPTDSQKPLTALLDDWKSPVGESDGSTALALLNMLLSVSPISKSDRNRIYDIEEDTMALATQTATSVMKSNPELMDSQPFMYWMLRKSGNALLQNGNQQSLFYDHLQSQPGISASFRFNPVPGIYHHRGFGLPEYTPAETENPGWRQDEAPAEYRAPAKLVLKQAKRFENYRMQSQALTNLILFSKSPTKLFGELCTLQRSVQGDIKRYAHTLGSTYLALDADSSTDDLKHAIMEVFYEPESCLTTHEKWYQGLLLYSLETDPAEREKVLELAFDNSRYLSKQALALLDSKMPEIRRKRMEYLEAHISSETDRRQAEKGICSSLRLREAMELPEFPELEMEEQPEKDTKKSTREETTKSNEDKAPKQQDGDPSRDPVRQINEDDYGSDTSHLIRRERSRRRRHRREKERSEELRIARERDHEMELKLQRLRHELDVAKIRQETDNAREKRLSEDRSRQEMEALRKELRELQRRHDRDELEEHHKLEEQLKQSQAKVEEMRREEQEQARRERLERDAVERYKRESAERRSHEDLMRELREVRAQMAEVKSAMKPQPQGTYLPEFGESPLGPVRLPGYPAWRRKHLRVPPRVIKVNYVPSSSSSSDSSSDVEDADFRDAHPTGGEVRDTPPDRDVGEANYHRSVEELDSDNEPDYPDDIDLEAGRMDIGEEKLGE</sequence>
<gene>
    <name evidence="2" type="ORF">PG991_006250</name>
</gene>
<feature type="compositionally biased region" description="Basic and acidic residues" evidence="1">
    <location>
        <begin position="13"/>
        <end position="24"/>
    </location>
</feature>
<feature type="compositionally biased region" description="Basic and acidic residues" evidence="1">
    <location>
        <begin position="119"/>
        <end position="132"/>
    </location>
</feature>
<dbReference type="InterPro" id="IPR051187">
    <property type="entry name" value="Pre-mRNA_3'-end_processing_reg"/>
</dbReference>
<keyword evidence="3" id="KW-1185">Reference proteome</keyword>
<feature type="region of interest" description="Disordered" evidence="1">
    <location>
        <begin position="1"/>
        <end position="246"/>
    </location>
</feature>
<evidence type="ECO:0000313" key="3">
    <source>
        <dbReference type="Proteomes" id="UP001396898"/>
    </source>
</evidence>
<feature type="compositionally biased region" description="Basic residues" evidence="1">
    <location>
        <begin position="209"/>
        <end position="218"/>
    </location>
</feature>
<dbReference type="PANTHER" id="PTHR13484">
    <property type="entry name" value="FIP1-LIKE 1 PROTEIN"/>
    <property type="match status" value="1"/>
</dbReference>
<reference evidence="2 3" key="1">
    <citation type="submission" date="2023-01" db="EMBL/GenBank/DDBJ databases">
        <title>Analysis of 21 Apiospora genomes using comparative genomics revels a genus with tremendous synthesis potential of carbohydrate active enzymes and secondary metabolites.</title>
        <authorList>
            <person name="Sorensen T."/>
        </authorList>
    </citation>
    <scope>NUCLEOTIDE SEQUENCE [LARGE SCALE GENOMIC DNA]</scope>
    <source>
        <strain evidence="2 3">CBS 20057</strain>
    </source>
</reference>
<feature type="compositionally biased region" description="Basic and acidic residues" evidence="1">
    <location>
        <begin position="817"/>
        <end position="855"/>
    </location>
</feature>
<feature type="region of interest" description="Disordered" evidence="1">
    <location>
        <begin position="915"/>
        <end position="934"/>
    </location>
</feature>
<name>A0ABR1SBI6_9PEZI</name>
<evidence type="ECO:0008006" key="4">
    <source>
        <dbReference type="Google" id="ProtNLM"/>
    </source>
</evidence>
<feature type="compositionally biased region" description="Basic and acidic residues" evidence="1">
    <location>
        <begin position="219"/>
        <end position="231"/>
    </location>
</feature>
<comment type="caution">
    <text evidence="2">The sequence shown here is derived from an EMBL/GenBank/DDBJ whole genome shotgun (WGS) entry which is preliminary data.</text>
</comment>
<feature type="region of interest" description="Disordered" evidence="1">
    <location>
        <begin position="805"/>
        <end position="896"/>
    </location>
</feature>
<feature type="compositionally biased region" description="Basic and acidic residues" evidence="1">
    <location>
        <begin position="881"/>
        <end position="896"/>
    </location>
</feature>
<evidence type="ECO:0000313" key="2">
    <source>
        <dbReference type="EMBL" id="KAK8029194.1"/>
    </source>
</evidence>
<evidence type="ECO:0000256" key="1">
    <source>
        <dbReference type="SAM" id="MobiDB-lite"/>
    </source>
</evidence>
<feature type="region of interest" description="Disordered" evidence="1">
    <location>
        <begin position="1064"/>
        <end position="1147"/>
    </location>
</feature>
<organism evidence="2 3">
    <name type="scientific">Apiospora marii</name>
    <dbReference type="NCBI Taxonomy" id="335849"/>
    <lineage>
        <taxon>Eukaryota</taxon>
        <taxon>Fungi</taxon>
        <taxon>Dikarya</taxon>
        <taxon>Ascomycota</taxon>
        <taxon>Pezizomycotina</taxon>
        <taxon>Sordariomycetes</taxon>
        <taxon>Xylariomycetidae</taxon>
        <taxon>Amphisphaeriales</taxon>
        <taxon>Apiosporaceae</taxon>
        <taxon>Apiospora</taxon>
    </lineage>
</organism>
<accession>A0ABR1SBI6</accession>
<feature type="compositionally biased region" description="Basic and acidic residues" evidence="1">
    <location>
        <begin position="47"/>
        <end position="105"/>
    </location>
</feature>
<dbReference type="EMBL" id="JAQQWI010000007">
    <property type="protein sequence ID" value="KAK8029194.1"/>
    <property type="molecule type" value="Genomic_DNA"/>
</dbReference>
<feature type="compositionally biased region" description="Basic and acidic residues" evidence="1">
    <location>
        <begin position="1086"/>
        <end position="1117"/>
    </location>
</feature>